<sequence length="283" mass="32350">MDRYCGLIMFDTPLLTAHDTLSDNLVGTDPTDASSERKRSRRQLSKTRTFHIPRPPNAFILYRKLKHKEIKANYRHLTNIQISKVVAMLWWKESEAVRLEWAKMAEQEKLRHMQEHPGYVFKPRKKSDIRKINNRNKKRRQARATVIRTTNDGSTRIEKNNLTTDPELVAIAETIFAASHNPPSDKQHNQHVNNETHSMSFNPDVLSFPPTINNSLQTPPIVPSCPPALCLPSTPISTTFSSYTCTPMSPLFIFSTYSPLPMTVYQSSLQQEPLPTVLPADVF</sequence>
<dbReference type="GO" id="GO:0030154">
    <property type="term" value="P:cell differentiation"/>
    <property type="evidence" value="ECO:0007669"/>
    <property type="project" value="TreeGrafter"/>
</dbReference>
<keyword evidence="7" id="KW-1185">Reference proteome</keyword>
<evidence type="ECO:0000313" key="7">
    <source>
        <dbReference type="Proteomes" id="UP000789572"/>
    </source>
</evidence>
<dbReference type="Gene3D" id="1.10.30.10">
    <property type="entry name" value="High mobility group box domain"/>
    <property type="match status" value="1"/>
</dbReference>
<dbReference type="SMART" id="SM00398">
    <property type="entry name" value="HMG"/>
    <property type="match status" value="1"/>
</dbReference>
<proteinExistence type="predicted"/>
<dbReference type="PANTHER" id="PTHR10270">
    <property type="entry name" value="SOX TRANSCRIPTION FACTOR"/>
    <property type="match status" value="1"/>
</dbReference>
<keyword evidence="1 3" id="KW-0238">DNA-binding</keyword>
<dbReference type="EMBL" id="CAJVPJ010000885">
    <property type="protein sequence ID" value="CAG8563077.1"/>
    <property type="molecule type" value="Genomic_DNA"/>
</dbReference>
<dbReference type="InterPro" id="IPR036910">
    <property type="entry name" value="HMG_box_dom_sf"/>
</dbReference>
<dbReference type="SUPFAM" id="SSF47095">
    <property type="entry name" value="HMG-box"/>
    <property type="match status" value="1"/>
</dbReference>
<evidence type="ECO:0000256" key="4">
    <source>
        <dbReference type="SAM" id="MobiDB-lite"/>
    </source>
</evidence>
<evidence type="ECO:0000256" key="1">
    <source>
        <dbReference type="ARBA" id="ARBA00023125"/>
    </source>
</evidence>
<feature type="DNA-binding region" description="HMG box" evidence="3">
    <location>
        <begin position="52"/>
        <end position="120"/>
    </location>
</feature>
<gene>
    <name evidence="6" type="ORF">POCULU_LOCUS5612</name>
</gene>
<keyword evidence="3" id="KW-0539">Nucleus</keyword>
<feature type="region of interest" description="Disordered" evidence="4">
    <location>
        <begin position="25"/>
        <end position="48"/>
    </location>
</feature>
<dbReference type="PROSITE" id="PS50118">
    <property type="entry name" value="HMG_BOX_2"/>
    <property type="match status" value="1"/>
</dbReference>
<comment type="caution">
    <text evidence="6">The sequence shown here is derived from an EMBL/GenBank/DDBJ whole genome shotgun (WGS) entry which is preliminary data.</text>
</comment>
<reference evidence="6" key="1">
    <citation type="submission" date="2021-06" db="EMBL/GenBank/DDBJ databases">
        <authorList>
            <person name="Kallberg Y."/>
            <person name="Tangrot J."/>
            <person name="Rosling A."/>
        </authorList>
    </citation>
    <scope>NUCLEOTIDE SEQUENCE</scope>
    <source>
        <strain evidence="6">IA702</strain>
    </source>
</reference>
<accession>A0A9N9FXG7</accession>
<dbReference type="Pfam" id="PF00505">
    <property type="entry name" value="HMG_box"/>
    <property type="match status" value="1"/>
</dbReference>
<name>A0A9N9FXG7_9GLOM</name>
<evidence type="ECO:0000259" key="5">
    <source>
        <dbReference type="PROSITE" id="PS50118"/>
    </source>
</evidence>
<dbReference type="GO" id="GO:0000122">
    <property type="term" value="P:negative regulation of transcription by RNA polymerase II"/>
    <property type="evidence" value="ECO:0007669"/>
    <property type="project" value="TreeGrafter"/>
</dbReference>
<dbReference type="GO" id="GO:0001228">
    <property type="term" value="F:DNA-binding transcription activator activity, RNA polymerase II-specific"/>
    <property type="evidence" value="ECO:0007669"/>
    <property type="project" value="TreeGrafter"/>
</dbReference>
<organism evidence="6 7">
    <name type="scientific">Paraglomus occultum</name>
    <dbReference type="NCBI Taxonomy" id="144539"/>
    <lineage>
        <taxon>Eukaryota</taxon>
        <taxon>Fungi</taxon>
        <taxon>Fungi incertae sedis</taxon>
        <taxon>Mucoromycota</taxon>
        <taxon>Glomeromycotina</taxon>
        <taxon>Glomeromycetes</taxon>
        <taxon>Paraglomerales</taxon>
        <taxon>Paraglomeraceae</taxon>
        <taxon>Paraglomus</taxon>
    </lineage>
</organism>
<evidence type="ECO:0000256" key="3">
    <source>
        <dbReference type="PROSITE-ProRule" id="PRU00267"/>
    </source>
</evidence>
<dbReference type="InterPro" id="IPR050140">
    <property type="entry name" value="SRY-related_HMG-box_TF-like"/>
</dbReference>
<evidence type="ECO:0000256" key="2">
    <source>
        <dbReference type="ARBA" id="ARBA00023163"/>
    </source>
</evidence>
<feature type="domain" description="HMG box" evidence="5">
    <location>
        <begin position="52"/>
        <end position="120"/>
    </location>
</feature>
<protein>
    <submittedName>
        <fullName evidence="6">3208_t:CDS:1</fullName>
    </submittedName>
</protein>
<dbReference type="GO" id="GO:0000978">
    <property type="term" value="F:RNA polymerase II cis-regulatory region sequence-specific DNA binding"/>
    <property type="evidence" value="ECO:0007669"/>
    <property type="project" value="TreeGrafter"/>
</dbReference>
<dbReference type="PANTHER" id="PTHR10270:SF161">
    <property type="entry name" value="SEX-DETERMINING REGION Y PROTEIN"/>
    <property type="match status" value="1"/>
</dbReference>
<keyword evidence="2" id="KW-0804">Transcription</keyword>
<dbReference type="InterPro" id="IPR009071">
    <property type="entry name" value="HMG_box_dom"/>
</dbReference>
<dbReference type="Proteomes" id="UP000789572">
    <property type="component" value="Unassembled WGS sequence"/>
</dbReference>
<dbReference type="CDD" id="cd01389">
    <property type="entry name" value="HMG-box_ROX1-like"/>
    <property type="match status" value="1"/>
</dbReference>
<dbReference type="AlphaFoldDB" id="A0A9N9FXG7"/>
<dbReference type="GO" id="GO:0005634">
    <property type="term" value="C:nucleus"/>
    <property type="evidence" value="ECO:0007669"/>
    <property type="project" value="UniProtKB-UniRule"/>
</dbReference>
<dbReference type="OrthoDB" id="6247875at2759"/>
<feature type="compositionally biased region" description="Basic residues" evidence="4">
    <location>
        <begin position="38"/>
        <end position="48"/>
    </location>
</feature>
<evidence type="ECO:0000313" key="6">
    <source>
        <dbReference type="EMBL" id="CAG8563077.1"/>
    </source>
</evidence>